<reference evidence="1 2" key="1">
    <citation type="submission" date="2016-10" db="EMBL/GenBank/DDBJ databases">
        <authorList>
            <person name="de Groot N.N."/>
        </authorList>
    </citation>
    <scope>NUCLEOTIDE SEQUENCE [LARGE SCALE GENOMIC DNA]</scope>
    <source>
        <strain evidence="1 2">DSM 21800</strain>
    </source>
</reference>
<evidence type="ECO:0000313" key="1">
    <source>
        <dbReference type="EMBL" id="SDS31341.1"/>
    </source>
</evidence>
<protein>
    <submittedName>
        <fullName evidence="1">Uncharacterized protein</fullName>
    </submittedName>
</protein>
<dbReference type="AlphaFoldDB" id="A0A1H1R6I0"/>
<dbReference type="EMBL" id="LT629772">
    <property type="protein sequence ID" value="SDS31341.1"/>
    <property type="molecule type" value="Genomic_DNA"/>
</dbReference>
<dbReference type="RefSeq" id="WP_157683279.1">
    <property type="nucleotide sequence ID" value="NZ_LT629772.1"/>
</dbReference>
<name>A0A1H1R6I0_9ACTN</name>
<sequence>MRPDGPAAPMEWPVASVVFLDRRTVLAEYGVLSDAATVRTPSDGDRRLTDPLRLTRWLGERGIGLG</sequence>
<keyword evidence="2" id="KW-1185">Reference proteome</keyword>
<dbReference type="Proteomes" id="UP000199103">
    <property type="component" value="Chromosome I"/>
</dbReference>
<proteinExistence type="predicted"/>
<evidence type="ECO:0000313" key="2">
    <source>
        <dbReference type="Proteomes" id="UP000199103"/>
    </source>
</evidence>
<organism evidence="1 2">
    <name type="scientific">Microlunatus soli</name>
    <dbReference type="NCBI Taxonomy" id="630515"/>
    <lineage>
        <taxon>Bacteria</taxon>
        <taxon>Bacillati</taxon>
        <taxon>Actinomycetota</taxon>
        <taxon>Actinomycetes</taxon>
        <taxon>Propionibacteriales</taxon>
        <taxon>Propionibacteriaceae</taxon>
        <taxon>Microlunatus</taxon>
    </lineage>
</organism>
<accession>A0A1H1R6I0</accession>
<gene>
    <name evidence="1" type="ORF">SAMN04489812_1528</name>
</gene>